<dbReference type="GO" id="GO:0005524">
    <property type="term" value="F:ATP binding"/>
    <property type="evidence" value="ECO:0007669"/>
    <property type="project" value="UniProtKB-KW"/>
</dbReference>
<evidence type="ECO:0000259" key="5">
    <source>
        <dbReference type="Pfam" id="PF00005"/>
    </source>
</evidence>
<sequence length="136" mass="14390">MRRSSEEGGPVSENPLPQQTDSVIRIRNVCKSFPGPWTPHQLCGARASDSGVQALGGVSIDLARGHITSILGHNGAGKSTLMSILSGMIEADSGAVVLDDSIDLLSCMDQVRHDLRIGICLQTCVTWAVPPTTTRP</sequence>
<protein>
    <recommendedName>
        <fullName evidence="5">ABC transporter domain-containing protein</fullName>
    </recommendedName>
</protein>
<keyword evidence="7" id="KW-1185">Reference proteome</keyword>
<organism evidence="6 7">
    <name type="scientific">Beta vulgaris subsp. vulgaris</name>
    <name type="common">Beet</name>
    <dbReference type="NCBI Taxonomy" id="3555"/>
    <lineage>
        <taxon>Eukaryota</taxon>
        <taxon>Viridiplantae</taxon>
        <taxon>Streptophyta</taxon>
        <taxon>Embryophyta</taxon>
        <taxon>Tracheophyta</taxon>
        <taxon>Spermatophyta</taxon>
        <taxon>Magnoliopsida</taxon>
        <taxon>eudicotyledons</taxon>
        <taxon>Gunneridae</taxon>
        <taxon>Pentapetalae</taxon>
        <taxon>Caryophyllales</taxon>
        <taxon>Chenopodiaceae</taxon>
        <taxon>Betoideae</taxon>
        <taxon>Beta</taxon>
    </lineage>
</organism>
<feature type="domain" description="ABC transporter" evidence="5">
    <location>
        <begin position="56"/>
        <end position="117"/>
    </location>
</feature>
<dbReference type="PANTHER" id="PTHR42711">
    <property type="entry name" value="ABC TRANSPORTER ATP-BINDING PROTEIN"/>
    <property type="match status" value="1"/>
</dbReference>
<dbReference type="InterPro" id="IPR027417">
    <property type="entry name" value="P-loop_NTPase"/>
</dbReference>
<evidence type="ECO:0000313" key="7">
    <source>
        <dbReference type="Proteomes" id="UP000035740"/>
    </source>
</evidence>
<evidence type="ECO:0000256" key="3">
    <source>
        <dbReference type="ARBA" id="ARBA00022741"/>
    </source>
</evidence>
<evidence type="ECO:0000256" key="1">
    <source>
        <dbReference type="ARBA" id="ARBA00005417"/>
    </source>
</evidence>
<keyword evidence="3" id="KW-0547">Nucleotide-binding</keyword>
<dbReference type="AlphaFoldDB" id="A0A0J8B202"/>
<keyword evidence="2" id="KW-0813">Transport</keyword>
<reference evidence="6 7" key="1">
    <citation type="journal article" date="2014" name="Nature">
        <title>The genome of the recently domesticated crop plant sugar beet (Beta vulgaris).</title>
        <authorList>
            <person name="Dohm J.C."/>
            <person name="Minoche A.E."/>
            <person name="Holtgrawe D."/>
            <person name="Capella-Gutierrez S."/>
            <person name="Zakrzewski F."/>
            <person name="Tafer H."/>
            <person name="Rupp O."/>
            <person name="Sorensen T.R."/>
            <person name="Stracke R."/>
            <person name="Reinhardt R."/>
            <person name="Goesmann A."/>
            <person name="Kraft T."/>
            <person name="Schulz B."/>
            <person name="Stadler P.F."/>
            <person name="Schmidt T."/>
            <person name="Gabaldon T."/>
            <person name="Lehrach H."/>
            <person name="Weisshaar B."/>
            <person name="Himmelbauer H."/>
        </authorList>
    </citation>
    <scope>NUCLEOTIDE SEQUENCE [LARGE SCALE GENOMIC DNA]</scope>
    <source>
        <tissue evidence="6">Taproot</tissue>
    </source>
</reference>
<evidence type="ECO:0000256" key="4">
    <source>
        <dbReference type="ARBA" id="ARBA00022840"/>
    </source>
</evidence>
<gene>
    <name evidence="6" type="ORF">BVRB_026510</name>
</gene>
<dbReference type="InterPro" id="IPR003439">
    <property type="entry name" value="ABC_transporter-like_ATP-bd"/>
</dbReference>
<dbReference type="Proteomes" id="UP000035740">
    <property type="component" value="Unassembled WGS sequence"/>
</dbReference>
<dbReference type="Pfam" id="PF00005">
    <property type="entry name" value="ABC_tran"/>
    <property type="match status" value="1"/>
</dbReference>
<dbReference type="InterPro" id="IPR050763">
    <property type="entry name" value="ABC_transporter_ATP-binding"/>
</dbReference>
<dbReference type="OrthoDB" id="10255969at2759"/>
<proteinExistence type="inferred from homology"/>
<feature type="non-terminal residue" evidence="6">
    <location>
        <position position="136"/>
    </location>
</feature>
<dbReference type="EMBL" id="KQ097622">
    <property type="protein sequence ID" value="KMS93928.1"/>
    <property type="molecule type" value="Genomic_DNA"/>
</dbReference>
<evidence type="ECO:0000256" key="2">
    <source>
        <dbReference type="ARBA" id="ARBA00022448"/>
    </source>
</evidence>
<name>A0A0J8B202_BETVV</name>
<dbReference type="GO" id="GO:0016887">
    <property type="term" value="F:ATP hydrolysis activity"/>
    <property type="evidence" value="ECO:0007669"/>
    <property type="project" value="InterPro"/>
</dbReference>
<accession>A0A0J8B202</accession>
<evidence type="ECO:0000313" key="6">
    <source>
        <dbReference type="EMBL" id="KMS93928.1"/>
    </source>
</evidence>
<dbReference type="Gene3D" id="3.40.50.300">
    <property type="entry name" value="P-loop containing nucleotide triphosphate hydrolases"/>
    <property type="match status" value="1"/>
</dbReference>
<dbReference type="PANTHER" id="PTHR42711:SF5">
    <property type="entry name" value="ABC TRANSPORTER ATP-BINDING PROTEIN NATA"/>
    <property type="match status" value="1"/>
</dbReference>
<dbReference type="SUPFAM" id="SSF52540">
    <property type="entry name" value="P-loop containing nucleoside triphosphate hydrolases"/>
    <property type="match status" value="1"/>
</dbReference>
<comment type="similarity">
    <text evidence="1">Belongs to the ABC transporter superfamily.</text>
</comment>
<keyword evidence="4" id="KW-0067">ATP-binding</keyword>